<dbReference type="PANTHER" id="PTHR33164:SF64">
    <property type="entry name" value="TRANSCRIPTIONAL REGULATOR SLYA"/>
    <property type="match status" value="1"/>
</dbReference>
<dbReference type="Gene3D" id="1.10.10.10">
    <property type="entry name" value="Winged helix-like DNA-binding domain superfamily/Winged helix DNA-binding domain"/>
    <property type="match status" value="1"/>
</dbReference>
<dbReference type="OrthoDB" id="4463574at2"/>
<evidence type="ECO:0000256" key="1">
    <source>
        <dbReference type="ARBA" id="ARBA00023015"/>
    </source>
</evidence>
<dbReference type="SUPFAM" id="SSF46785">
    <property type="entry name" value="Winged helix' DNA-binding domain"/>
    <property type="match status" value="1"/>
</dbReference>
<feature type="domain" description="HTH marR-type" evidence="4">
    <location>
        <begin position="1"/>
        <end position="125"/>
    </location>
</feature>
<dbReference type="SMART" id="SM00347">
    <property type="entry name" value="HTH_MARR"/>
    <property type="match status" value="1"/>
</dbReference>
<dbReference type="PROSITE" id="PS50995">
    <property type="entry name" value="HTH_MARR_2"/>
    <property type="match status" value="1"/>
</dbReference>
<dbReference type="InterPro" id="IPR036388">
    <property type="entry name" value="WH-like_DNA-bd_sf"/>
</dbReference>
<dbReference type="InterPro" id="IPR036390">
    <property type="entry name" value="WH_DNA-bd_sf"/>
</dbReference>
<name>A0A1A3NQ76_MYCAS</name>
<evidence type="ECO:0000256" key="2">
    <source>
        <dbReference type="ARBA" id="ARBA00023125"/>
    </source>
</evidence>
<dbReference type="InterPro" id="IPR039422">
    <property type="entry name" value="MarR/SlyA-like"/>
</dbReference>
<dbReference type="InterPro" id="IPR000835">
    <property type="entry name" value="HTH_MarR-typ"/>
</dbReference>
<keyword evidence="2" id="KW-0238">DNA-binding</keyword>
<keyword evidence="1" id="KW-0805">Transcription regulation</keyword>
<sequence>MDYLLRRLRAEADRGLLPHGMKSRHAIALTLLRDFGEQAQSDLPQALGIDSTGVVALLNSLEDEGLIERRRSAEDRRKHNVSITKAGRRRLAEIERVASVIEERVLGLKPKEIANLHTLLSKAMANAARLDEVAAGTTRA</sequence>
<dbReference type="Pfam" id="PF12802">
    <property type="entry name" value="MarR_2"/>
    <property type="match status" value="1"/>
</dbReference>
<organism evidence="5 6">
    <name type="scientific">Mycobacterium asiaticum</name>
    <dbReference type="NCBI Taxonomy" id="1790"/>
    <lineage>
        <taxon>Bacteria</taxon>
        <taxon>Bacillati</taxon>
        <taxon>Actinomycetota</taxon>
        <taxon>Actinomycetes</taxon>
        <taxon>Mycobacteriales</taxon>
        <taxon>Mycobacteriaceae</taxon>
        <taxon>Mycobacterium</taxon>
    </lineage>
</organism>
<proteinExistence type="predicted"/>
<dbReference type="AlphaFoldDB" id="A0A1A3NQ76"/>
<dbReference type="EMBL" id="LZLR01000094">
    <property type="protein sequence ID" value="OBK22447.1"/>
    <property type="molecule type" value="Genomic_DNA"/>
</dbReference>
<accession>A0A1A3NQ76</accession>
<comment type="caution">
    <text evidence="5">The sequence shown here is derived from an EMBL/GenBank/DDBJ whole genome shotgun (WGS) entry which is preliminary data.</text>
</comment>
<dbReference type="GO" id="GO:0006950">
    <property type="term" value="P:response to stress"/>
    <property type="evidence" value="ECO:0007669"/>
    <property type="project" value="TreeGrafter"/>
</dbReference>
<dbReference type="GO" id="GO:0003700">
    <property type="term" value="F:DNA-binding transcription factor activity"/>
    <property type="evidence" value="ECO:0007669"/>
    <property type="project" value="InterPro"/>
</dbReference>
<reference evidence="5 6" key="1">
    <citation type="submission" date="2016-06" db="EMBL/GenBank/DDBJ databases">
        <authorList>
            <person name="Kjaerup R.B."/>
            <person name="Dalgaard T.S."/>
            <person name="Juul-Madsen H.R."/>
        </authorList>
    </citation>
    <scope>NUCLEOTIDE SEQUENCE [LARGE SCALE GENOMIC DNA]</scope>
    <source>
        <strain evidence="5 6">1245335.1</strain>
    </source>
</reference>
<evidence type="ECO:0000259" key="4">
    <source>
        <dbReference type="PROSITE" id="PS50995"/>
    </source>
</evidence>
<gene>
    <name evidence="5" type="ORF">A5635_21915</name>
</gene>
<dbReference type="PRINTS" id="PR00598">
    <property type="entry name" value="HTHMARR"/>
</dbReference>
<evidence type="ECO:0000256" key="3">
    <source>
        <dbReference type="ARBA" id="ARBA00023163"/>
    </source>
</evidence>
<keyword evidence="3" id="KW-0804">Transcription</keyword>
<evidence type="ECO:0000313" key="6">
    <source>
        <dbReference type="Proteomes" id="UP000093819"/>
    </source>
</evidence>
<dbReference type="PANTHER" id="PTHR33164">
    <property type="entry name" value="TRANSCRIPTIONAL REGULATOR, MARR FAMILY"/>
    <property type="match status" value="1"/>
</dbReference>
<dbReference type="Proteomes" id="UP000093819">
    <property type="component" value="Unassembled WGS sequence"/>
</dbReference>
<protein>
    <recommendedName>
        <fullName evidence="4">HTH marR-type domain-containing protein</fullName>
    </recommendedName>
</protein>
<evidence type="ECO:0000313" key="5">
    <source>
        <dbReference type="EMBL" id="OBK22447.1"/>
    </source>
</evidence>
<dbReference type="GO" id="GO:0003677">
    <property type="term" value="F:DNA binding"/>
    <property type="evidence" value="ECO:0007669"/>
    <property type="project" value="UniProtKB-KW"/>
</dbReference>